<evidence type="ECO:0000256" key="8">
    <source>
        <dbReference type="ARBA" id="ARBA00022898"/>
    </source>
</evidence>
<dbReference type="FunFam" id="3.40.640.10:FF:000001">
    <property type="entry name" value="Serine hydroxymethyltransferase"/>
    <property type="match status" value="1"/>
</dbReference>
<dbReference type="PIRSF" id="PIRSF000412">
    <property type="entry name" value="SHMT"/>
    <property type="match status" value="1"/>
</dbReference>
<dbReference type="GO" id="GO:0042803">
    <property type="term" value="F:protein homodimerization activity"/>
    <property type="evidence" value="ECO:0007669"/>
    <property type="project" value="UniProtKB-ARBA"/>
</dbReference>
<dbReference type="GO" id="GO:0019264">
    <property type="term" value="P:glycine biosynthetic process from serine"/>
    <property type="evidence" value="ECO:0007669"/>
    <property type="project" value="UniProtKB-UniRule"/>
</dbReference>
<dbReference type="EMBL" id="JACYWE010000012">
    <property type="protein sequence ID" value="MBD8507866.1"/>
    <property type="molecule type" value="Genomic_DNA"/>
</dbReference>
<dbReference type="GO" id="GO:0030170">
    <property type="term" value="F:pyridoxal phosphate binding"/>
    <property type="evidence" value="ECO:0007669"/>
    <property type="project" value="UniProtKB-UniRule"/>
</dbReference>
<evidence type="ECO:0000256" key="11">
    <source>
        <dbReference type="PIRSR" id="PIRSR000412-50"/>
    </source>
</evidence>
<dbReference type="GO" id="GO:0004372">
    <property type="term" value="F:glycine hydroxymethyltransferase activity"/>
    <property type="evidence" value="ECO:0007669"/>
    <property type="project" value="UniProtKB-UniRule"/>
</dbReference>
<keyword evidence="6 10" id="KW-0554">One-carbon metabolism</keyword>
<keyword evidence="5 10" id="KW-0963">Cytoplasm</keyword>
<proteinExistence type="inferred from homology"/>
<reference evidence="14" key="1">
    <citation type="submission" date="2020-09" db="EMBL/GenBank/DDBJ databases">
        <title>Hoyosella lacisalsi sp. nov., a halotolerant actinobacterium isolated from soil of Lake Gudzhirganskoe.</title>
        <authorList>
            <person name="Yang Q."/>
            <person name="Guo P.Y."/>
            <person name="Liu S.W."/>
            <person name="Li F.N."/>
            <person name="Sun C.H."/>
        </authorList>
    </citation>
    <scope>NUCLEOTIDE SEQUENCE</scope>
    <source>
        <strain evidence="14">G463</strain>
    </source>
</reference>
<feature type="domain" description="Serine hydroxymethyltransferase-like" evidence="13">
    <location>
        <begin position="24"/>
        <end position="399"/>
    </location>
</feature>
<dbReference type="EC" id="2.1.2.1" evidence="10"/>
<comment type="cofactor">
    <cofactor evidence="1 10 11">
        <name>pyridoxal 5'-phosphate</name>
        <dbReference type="ChEBI" id="CHEBI:597326"/>
    </cofactor>
</comment>
<dbReference type="InterPro" id="IPR049943">
    <property type="entry name" value="Ser_HO-MeTrfase-like"/>
</dbReference>
<comment type="caution">
    <text evidence="14">The sequence shown here is derived from an EMBL/GenBank/DDBJ whole genome shotgun (WGS) entry which is preliminary data.</text>
</comment>
<feature type="compositionally biased region" description="Gly residues" evidence="12">
    <location>
        <begin position="430"/>
        <end position="448"/>
    </location>
</feature>
<dbReference type="PANTHER" id="PTHR11680:SF35">
    <property type="entry name" value="SERINE HYDROXYMETHYLTRANSFERASE 1"/>
    <property type="match status" value="1"/>
</dbReference>
<accession>A0A927JEL9</accession>
<dbReference type="InterPro" id="IPR039429">
    <property type="entry name" value="SHMT-like_dom"/>
</dbReference>
<dbReference type="AlphaFoldDB" id="A0A927JEL9"/>
<dbReference type="InterPro" id="IPR015424">
    <property type="entry name" value="PyrdxlP-dep_Trfase"/>
</dbReference>
<comment type="subunit">
    <text evidence="4 10">Homodimer.</text>
</comment>
<dbReference type="NCBIfam" id="NF000586">
    <property type="entry name" value="PRK00011.1"/>
    <property type="match status" value="1"/>
</dbReference>
<dbReference type="InterPro" id="IPR001085">
    <property type="entry name" value="Ser_HO-MeTrfase"/>
</dbReference>
<organism evidence="14 15">
    <name type="scientific">Lolliginicoccus lacisalsi</name>
    <dbReference type="NCBI Taxonomy" id="2742202"/>
    <lineage>
        <taxon>Bacteria</taxon>
        <taxon>Bacillati</taxon>
        <taxon>Actinomycetota</taxon>
        <taxon>Actinomycetes</taxon>
        <taxon>Mycobacteriales</taxon>
        <taxon>Hoyosellaceae</taxon>
        <taxon>Lolliginicoccus</taxon>
    </lineage>
</organism>
<comment type="catalytic activity">
    <reaction evidence="10">
        <text>(6R)-5,10-methylene-5,6,7,8-tetrahydrofolate + glycine + H2O = (6S)-5,6,7,8-tetrahydrofolate + L-serine</text>
        <dbReference type="Rhea" id="RHEA:15481"/>
        <dbReference type="ChEBI" id="CHEBI:15377"/>
        <dbReference type="ChEBI" id="CHEBI:15636"/>
        <dbReference type="ChEBI" id="CHEBI:33384"/>
        <dbReference type="ChEBI" id="CHEBI:57305"/>
        <dbReference type="ChEBI" id="CHEBI:57453"/>
        <dbReference type="EC" id="2.1.2.1"/>
    </reaction>
</comment>
<keyword evidence="15" id="KW-1185">Reference proteome</keyword>
<dbReference type="HAMAP" id="MF_00051">
    <property type="entry name" value="SHMT"/>
    <property type="match status" value="1"/>
</dbReference>
<feature type="site" description="Plays an important role in substrate specificity" evidence="10">
    <location>
        <position position="244"/>
    </location>
</feature>
<dbReference type="InterPro" id="IPR015422">
    <property type="entry name" value="PyrdxlP-dep_Trfase_small"/>
</dbReference>
<dbReference type="GO" id="GO:0005829">
    <property type="term" value="C:cytosol"/>
    <property type="evidence" value="ECO:0007669"/>
    <property type="project" value="TreeGrafter"/>
</dbReference>
<comment type="pathway">
    <text evidence="10">Amino-acid biosynthesis; glycine biosynthesis; glycine from L-serine: step 1/1.</text>
</comment>
<dbReference type="PANTHER" id="PTHR11680">
    <property type="entry name" value="SERINE HYDROXYMETHYLTRANSFERASE"/>
    <property type="match status" value="1"/>
</dbReference>
<evidence type="ECO:0000256" key="1">
    <source>
        <dbReference type="ARBA" id="ARBA00001933"/>
    </source>
</evidence>
<evidence type="ECO:0000256" key="3">
    <source>
        <dbReference type="ARBA" id="ARBA00006376"/>
    </source>
</evidence>
<protein>
    <recommendedName>
        <fullName evidence="10">Serine hydroxymethyltransferase</fullName>
        <shortName evidence="10">SHMT</shortName>
        <shortName evidence="10">Serine methylase</shortName>
        <ecNumber evidence="10">2.1.2.1</ecNumber>
    </recommendedName>
</protein>
<comment type="function">
    <text evidence="9">Catalyzes the reversible interconversion of serine and glycine with tetrahydrofolate (THF) serving as the one-carbon carrier. This reaction serves as the major source of one-carbon groups required for the biosynthesis of purines, thymidylate, methionine, and other important biomolecules. Also exhibits THF-independent aldolase activity toward beta-hydroxyamino acids, producing glycine and aldehydes, via a retro-aldol mechanism. Thus, is able to catalyze the cleavage of L-allo-threonine.</text>
</comment>
<dbReference type="CDD" id="cd00378">
    <property type="entry name" value="SHMT"/>
    <property type="match status" value="1"/>
</dbReference>
<sequence length="448" mass="47037">MRRDERISPLSTTPSWVPEWEDLAAADPEIADIADREAGRLAAGLQLIASENHASPAVRAVLASPLSMKYAEGYVGQRFYPGCEHVDRAEELAVQRARALFGAEHANVQPHSGTSANLAVYAAFAKPDDPVMALSLAHGGHLTHGARISFSGAWFTPVPYEVDRATEQIDYEAVREIARIHAPRIIVCGGTAYPRNIDYQAFREIADEIEAILWVDAAHIMGLVAGGEVPNPVPFADVVTTTTHKTLRGPRGGMILCRGEHARAIDRAVFPFSQSGPSMQAIAAKAVALREASQPAFKDYARGMIENARALADALAGHGARLVSGGTDTHIVVADLQPLGIDGARAEDLCARAGIYLNKSAVPFDPMPPRTPSGIRVGTAAVTTQGFGAGDMVEIAGLIARACRGEDPGRIAADIAGLVARHPAFPVGGSAPGGSDPGGGIRRGGSPA</sequence>
<evidence type="ECO:0000259" key="13">
    <source>
        <dbReference type="Pfam" id="PF00464"/>
    </source>
</evidence>
<comment type="caution">
    <text evidence="10">Lacks conserved residue(s) required for the propagation of feature annotation.</text>
</comment>
<evidence type="ECO:0000256" key="7">
    <source>
        <dbReference type="ARBA" id="ARBA00022679"/>
    </source>
</evidence>
<dbReference type="Gene3D" id="3.90.1150.10">
    <property type="entry name" value="Aspartate Aminotransferase, domain 1"/>
    <property type="match status" value="1"/>
</dbReference>
<comment type="subcellular location">
    <subcellularLocation>
        <location evidence="2 10">Cytoplasm</location>
    </subcellularLocation>
</comment>
<keyword evidence="10" id="KW-0028">Amino-acid biosynthesis</keyword>
<dbReference type="PROSITE" id="PS00096">
    <property type="entry name" value="SHMT"/>
    <property type="match status" value="1"/>
</dbReference>
<evidence type="ECO:0000256" key="10">
    <source>
        <dbReference type="HAMAP-Rule" id="MF_00051"/>
    </source>
</evidence>
<name>A0A927JEL9_9ACTN</name>
<evidence type="ECO:0000313" key="14">
    <source>
        <dbReference type="EMBL" id="MBD8507866.1"/>
    </source>
</evidence>
<evidence type="ECO:0000256" key="5">
    <source>
        <dbReference type="ARBA" id="ARBA00022490"/>
    </source>
</evidence>
<dbReference type="GO" id="GO:0035999">
    <property type="term" value="P:tetrahydrofolate interconversion"/>
    <property type="evidence" value="ECO:0007669"/>
    <property type="project" value="UniProtKB-UniRule"/>
</dbReference>
<evidence type="ECO:0000256" key="9">
    <source>
        <dbReference type="ARBA" id="ARBA00054606"/>
    </source>
</evidence>
<evidence type="ECO:0000313" key="15">
    <source>
        <dbReference type="Proteomes" id="UP000642993"/>
    </source>
</evidence>
<evidence type="ECO:0000256" key="6">
    <source>
        <dbReference type="ARBA" id="ARBA00022563"/>
    </source>
</evidence>
<dbReference type="Proteomes" id="UP000642993">
    <property type="component" value="Unassembled WGS sequence"/>
</dbReference>
<dbReference type="Pfam" id="PF00464">
    <property type="entry name" value="SHMT"/>
    <property type="match status" value="1"/>
</dbReference>
<feature type="binding site" evidence="10">
    <location>
        <begin position="140"/>
        <end position="142"/>
    </location>
    <ligand>
        <name>(6S)-5,6,7,8-tetrahydrofolate</name>
        <dbReference type="ChEBI" id="CHEBI:57453"/>
    </ligand>
</feature>
<comment type="similarity">
    <text evidence="3 10">Belongs to the SHMT family.</text>
</comment>
<dbReference type="InterPro" id="IPR019798">
    <property type="entry name" value="Ser_HO-MeTrfase_PLP_BS"/>
</dbReference>
<dbReference type="Gene3D" id="3.40.640.10">
    <property type="entry name" value="Type I PLP-dependent aspartate aminotransferase-like (Major domain)"/>
    <property type="match status" value="1"/>
</dbReference>
<keyword evidence="8 10" id="KW-0663">Pyridoxal phosphate</keyword>
<evidence type="ECO:0000256" key="4">
    <source>
        <dbReference type="ARBA" id="ARBA00011738"/>
    </source>
</evidence>
<comment type="pathway">
    <text evidence="10">One-carbon metabolism; tetrahydrofolate interconversion.</text>
</comment>
<evidence type="ECO:0000256" key="2">
    <source>
        <dbReference type="ARBA" id="ARBA00004496"/>
    </source>
</evidence>
<evidence type="ECO:0000256" key="12">
    <source>
        <dbReference type="SAM" id="MobiDB-lite"/>
    </source>
</evidence>
<feature type="modified residue" description="N6-(pyridoxal phosphate)lysine" evidence="10 11">
    <location>
        <position position="245"/>
    </location>
</feature>
<dbReference type="SUPFAM" id="SSF53383">
    <property type="entry name" value="PLP-dependent transferases"/>
    <property type="match status" value="1"/>
</dbReference>
<gene>
    <name evidence="10" type="primary">glyA</name>
    <name evidence="14" type="ORF">HT102_15360</name>
</gene>
<feature type="binding site" evidence="10">
    <location>
        <position position="136"/>
    </location>
    <ligand>
        <name>(6S)-5,6,7,8-tetrahydrofolate</name>
        <dbReference type="ChEBI" id="CHEBI:57453"/>
    </ligand>
</feature>
<feature type="binding site" evidence="10">
    <location>
        <position position="260"/>
    </location>
    <ligand>
        <name>(6S)-5,6,7,8-tetrahydrofolate</name>
        <dbReference type="ChEBI" id="CHEBI:57453"/>
    </ligand>
</feature>
<keyword evidence="7 10" id="KW-0808">Transferase</keyword>
<dbReference type="InterPro" id="IPR015421">
    <property type="entry name" value="PyrdxlP-dep_Trfase_major"/>
</dbReference>
<feature type="region of interest" description="Disordered" evidence="12">
    <location>
        <begin position="426"/>
        <end position="448"/>
    </location>
</feature>